<sequence>MDCGPHASPRKLSVPPARVVSMGDKGTPSACWTPFRSLGPKRAVRLWNVRGIKAREARSRHHFRRSDLSALSVCGLTEDKDTRSACSTPFRSLGPKRAVRLWTH</sequence>
<protein>
    <submittedName>
        <fullName evidence="2">Uncharacterized protein</fullName>
    </submittedName>
</protein>
<feature type="region of interest" description="Disordered" evidence="1">
    <location>
        <begin position="1"/>
        <end position="25"/>
    </location>
</feature>
<accession>A0AAD5N4D4</accession>
<reference evidence="2" key="1">
    <citation type="submission" date="2021-06" db="EMBL/GenBank/DDBJ databases">
        <title>Parelaphostrongylus tenuis whole genome reference sequence.</title>
        <authorList>
            <person name="Garwood T.J."/>
            <person name="Larsen P.A."/>
            <person name="Fountain-Jones N.M."/>
            <person name="Garbe J.R."/>
            <person name="Macchietto M.G."/>
            <person name="Kania S.A."/>
            <person name="Gerhold R.W."/>
            <person name="Richards J.E."/>
            <person name="Wolf T.M."/>
        </authorList>
    </citation>
    <scope>NUCLEOTIDE SEQUENCE</scope>
    <source>
        <strain evidence="2">MNPRO001-30</strain>
        <tissue evidence="2">Meninges</tissue>
    </source>
</reference>
<evidence type="ECO:0000313" key="2">
    <source>
        <dbReference type="EMBL" id="KAJ1357464.1"/>
    </source>
</evidence>
<keyword evidence="3" id="KW-1185">Reference proteome</keyword>
<comment type="caution">
    <text evidence="2">The sequence shown here is derived from an EMBL/GenBank/DDBJ whole genome shotgun (WGS) entry which is preliminary data.</text>
</comment>
<evidence type="ECO:0000256" key="1">
    <source>
        <dbReference type="SAM" id="MobiDB-lite"/>
    </source>
</evidence>
<evidence type="ECO:0000313" key="3">
    <source>
        <dbReference type="Proteomes" id="UP001196413"/>
    </source>
</evidence>
<dbReference type="EMBL" id="JAHQIW010003141">
    <property type="protein sequence ID" value="KAJ1357464.1"/>
    <property type="molecule type" value="Genomic_DNA"/>
</dbReference>
<organism evidence="2 3">
    <name type="scientific">Parelaphostrongylus tenuis</name>
    <name type="common">Meningeal worm</name>
    <dbReference type="NCBI Taxonomy" id="148309"/>
    <lineage>
        <taxon>Eukaryota</taxon>
        <taxon>Metazoa</taxon>
        <taxon>Ecdysozoa</taxon>
        <taxon>Nematoda</taxon>
        <taxon>Chromadorea</taxon>
        <taxon>Rhabditida</taxon>
        <taxon>Rhabditina</taxon>
        <taxon>Rhabditomorpha</taxon>
        <taxon>Strongyloidea</taxon>
        <taxon>Metastrongylidae</taxon>
        <taxon>Parelaphostrongylus</taxon>
    </lineage>
</organism>
<name>A0AAD5N4D4_PARTN</name>
<dbReference type="Proteomes" id="UP001196413">
    <property type="component" value="Unassembled WGS sequence"/>
</dbReference>
<gene>
    <name evidence="2" type="ORF">KIN20_015622</name>
</gene>
<proteinExistence type="predicted"/>
<dbReference type="AlphaFoldDB" id="A0AAD5N4D4"/>